<dbReference type="CDD" id="cd04301">
    <property type="entry name" value="NAT_SF"/>
    <property type="match status" value="1"/>
</dbReference>
<feature type="domain" description="N-acetyltransferase" evidence="1">
    <location>
        <begin position="3"/>
        <end position="164"/>
    </location>
</feature>
<dbReference type="GO" id="GO:0016747">
    <property type="term" value="F:acyltransferase activity, transferring groups other than amino-acyl groups"/>
    <property type="evidence" value="ECO:0007669"/>
    <property type="project" value="InterPro"/>
</dbReference>
<dbReference type="OrthoDB" id="9798006at2"/>
<organism evidence="2 3">
    <name type="scientific">Tengunoibacter tsumagoiensis</name>
    <dbReference type="NCBI Taxonomy" id="2014871"/>
    <lineage>
        <taxon>Bacteria</taxon>
        <taxon>Bacillati</taxon>
        <taxon>Chloroflexota</taxon>
        <taxon>Ktedonobacteria</taxon>
        <taxon>Ktedonobacterales</taxon>
        <taxon>Dictyobacteraceae</taxon>
        <taxon>Tengunoibacter</taxon>
    </lineage>
</organism>
<protein>
    <submittedName>
        <fullName evidence="2">N-acetyltransferase</fullName>
    </submittedName>
</protein>
<evidence type="ECO:0000313" key="3">
    <source>
        <dbReference type="Proteomes" id="UP000287352"/>
    </source>
</evidence>
<dbReference type="PROSITE" id="PS51186">
    <property type="entry name" value="GNAT"/>
    <property type="match status" value="1"/>
</dbReference>
<name>A0A402A7I0_9CHLR</name>
<dbReference type="AlphaFoldDB" id="A0A402A7I0"/>
<evidence type="ECO:0000313" key="2">
    <source>
        <dbReference type="EMBL" id="GCE14981.1"/>
    </source>
</evidence>
<comment type="caution">
    <text evidence="2">The sequence shown here is derived from an EMBL/GenBank/DDBJ whole genome shotgun (WGS) entry which is preliminary data.</text>
</comment>
<keyword evidence="3" id="KW-1185">Reference proteome</keyword>
<evidence type="ECO:0000259" key="1">
    <source>
        <dbReference type="PROSITE" id="PS51186"/>
    </source>
</evidence>
<proteinExistence type="predicted"/>
<sequence length="193" mass="21358">MQTLFRLARASDADAISAIYTPIVERTATSFELKAPGPEEIQERIIKTLLTHPWLVAEKEGDLLGYAYASQHRSRLGYQWSADISVYIAEQNRGQGLGRALYTSLFALLRLQGFYNVYAGISLPNPGSVALHEAMGMIPVGIYQKVGYKNGAWQDVGWWQGNLQDYQENPLPPLSLAEAQLLAGWQTALTSGQ</sequence>
<dbReference type="EMBL" id="BIFR01000002">
    <property type="protein sequence ID" value="GCE14981.1"/>
    <property type="molecule type" value="Genomic_DNA"/>
</dbReference>
<dbReference type="Pfam" id="PF13420">
    <property type="entry name" value="Acetyltransf_4"/>
    <property type="match status" value="1"/>
</dbReference>
<dbReference type="NCBIfam" id="NF040504">
    <property type="entry name" value="resist_ArsN1b"/>
    <property type="match status" value="1"/>
</dbReference>
<reference evidence="3" key="1">
    <citation type="submission" date="2018-12" db="EMBL/GenBank/DDBJ databases">
        <title>Tengunoibacter tsumagoiensis gen. nov., sp. nov., Dictyobacter kobayashii sp. nov., D. alpinus sp. nov., and D. joshuensis sp. nov. and description of Dictyobacteraceae fam. nov. within the order Ktedonobacterales isolated from Tengu-no-mugimeshi.</title>
        <authorList>
            <person name="Wang C.M."/>
            <person name="Zheng Y."/>
            <person name="Sakai Y."/>
            <person name="Toyoda A."/>
            <person name="Minakuchi Y."/>
            <person name="Abe K."/>
            <person name="Yokota A."/>
            <person name="Yabe S."/>
        </authorList>
    </citation>
    <scope>NUCLEOTIDE SEQUENCE [LARGE SCALE GENOMIC DNA]</scope>
    <source>
        <strain evidence="3">Uno3</strain>
    </source>
</reference>
<dbReference type="Proteomes" id="UP000287352">
    <property type="component" value="Unassembled WGS sequence"/>
</dbReference>
<keyword evidence="2" id="KW-0808">Transferase</keyword>
<accession>A0A402A7I0</accession>
<dbReference type="InterPro" id="IPR000182">
    <property type="entry name" value="GNAT_dom"/>
</dbReference>
<dbReference type="RefSeq" id="WP_126582505.1">
    <property type="nucleotide sequence ID" value="NZ_BIFR01000002.1"/>
</dbReference>
<dbReference type="InterPro" id="IPR016181">
    <property type="entry name" value="Acyl_CoA_acyltransferase"/>
</dbReference>
<dbReference type="PANTHER" id="PTHR43072">
    <property type="entry name" value="N-ACETYLTRANSFERASE"/>
    <property type="match status" value="1"/>
</dbReference>
<dbReference type="PANTHER" id="PTHR43072:SF8">
    <property type="entry name" value="ACYLTRANSFERASE FABY-RELATED"/>
    <property type="match status" value="1"/>
</dbReference>
<dbReference type="Gene3D" id="3.40.630.30">
    <property type="match status" value="1"/>
</dbReference>
<gene>
    <name evidence="2" type="ORF">KTT_48400</name>
</gene>
<dbReference type="SUPFAM" id="SSF55729">
    <property type="entry name" value="Acyl-CoA N-acyltransferases (Nat)"/>
    <property type="match status" value="1"/>
</dbReference>